<name>A0A1T4LUH5_9BACT</name>
<organism evidence="1 2">
    <name type="scientific">Chitinophaga eiseniae</name>
    <dbReference type="NCBI Taxonomy" id="634771"/>
    <lineage>
        <taxon>Bacteria</taxon>
        <taxon>Pseudomonadati</taxon>
        <taxon>Bacteroidota</taxon>
        <taxon>Chitinophagia</taxon>
        <taxon>Chitinophagales</taxon>
        <taxon>Chitinophagaceae</taxon>
        <taxon>Chitinophaga</taxon>
    </lineage>
</organism>
<evidence type="ECO:0000313" key="2">
    <source>
        <dbReference type="Proteomes" id="UP000190367"/>
    </source>
</evidence>
<gene>
    <name evidence="1" type="ORF">SAMN04488128_101802</name>
</gene>
<sequence>MYDISVMLKEFQIVSAEQAMNQHQIQIKVLESEEVFMDMIGTDGYFYVHNGDLYLQGDLILDTDKLDNMPDGRPPLGFAVIGNLTVDGGVLNEVGDYGAVLYVAGNLTCRNLMIGGAPTRVEGNVCVEEVIMLHYNHGWMQCDGIFSAPVMIVEDYHLMPFRKAISRFYYNDNDTESPAANECVESEGGDPVISENLRALLNNPLTTDFEEIRRDLAAGESVLEPQERTLEYWRNKVRRNYRDLKRVPLEMRTVNLCQEAMAYSIFALEYFPPGVITPELAIAAATKDGKALRHLPAAMITRELCYLAAKHGAILRLDIPERFYEHALLCTVIKENDWQMEHVPIVFITEDMLVLYVKAGRGAWLDRYCQQSGVSKQKVLERVMAEDIRYLENIFNWHLSAATYAYARQRYDKPEYAEPWQHFNERFARKIGRLNVSPSNPSS</sequence>
<dbReference type="Proteomes" id="UP000190367">
    <property type="component" value="Unassembled WGS sequence"/>
</dbReference>
<proteinExistence type="predicted"/>
<keyword evidence="2" id="KW-1185">Reference proteome</keyword>
<dbReference type="AlphaFoldDB" id="A0A1T4LUH5"/>
<accession>A0A1T4LUH5</accession>
<reference evidence="2" key="1">
    <citation type="submission" date="2017-02" db="EMBL/GenBank/DDBJ databases">
        <authorList>
            <person name="Varghese N."/>
            <person name="Submissions S."/>
        </authorList>
    </citation>
    <scope>NUCLEOTIDE SEQUENCE [LARGE SCALE GENOMIC DNA]</scope>
    <source>
        <strain evidence="2">DSM 22224</strain>
    </source>
</reference>
<dbReference type="EMBL" id="FUWZ01000001">
    <property type="protein sequence ID" value="SJZ58114.1"/>
    <property type="molecule type" value="Genomic_DNA"/>
</dbReference>
<protein>
    <submittedName>
        <fullName evidence="1">Uncharacterized protein</fullName>
    </submittedName>
</protein>
<evidence type="ECO:0000313" key="1">
    <source>
        <dbReference type="EMBL" id="SJZ58114.1"/>
    </source>
</evidence>